<dbReference type="InterPro" id="IPR051465">
    <property type="entry name" value="Cell_Envelope_Struct_Comp"/>
</dbReference>
<feature type="signal peptide" evidence="1">
    <location>
        <begin position="1"/>
        <end position="25"/>
    </location>
</feature>
<keyword evidence="1" id="KW-0732">Signal</keyword>
<evidence type="ECO:0000259" key="2">
    <source>
        <dbReference type="PROSITE" id="PS51272"/>
    </source>
</evidence>
<name>A0A7W9W918_ARMRO</name>
<feature type="chain" id="PRO_5030933666" description="SLH domain-containing protein" evidence="1">
    <location>
        <begin position="26"/>
        <end position="626"/>
    </location>
</feature>
<dbReference type="InterPro" id="IPR023614">
    <property type="entry name" value="Porin_dom_sf"/>
</dbReference>
<dbReference type="RefSeq" id="WP_184200710.1">
    <property type="nucleotide sequence ID" value="NZ_JACHGW010000004.1"/>
</dbReference>
<dbReference type="AlphaFoldDB" id="A0A7W9W918"/>
<accession>A0A7W9W918</accession>
<protein>
    <recommendedName>
        <fullName evidence="2">SLH domain-containing protein</fullName>
    </recommendedName>
</protein>
<feature type="domain" description="SLH" evidence="2">
    <location>
        <begin position="23"/>
        <end position="86"/>
    </location>
</feature>
<evidence type="ECO:0000313" key="3">
    <source>
        <dbReference type="EMBL" id="MBB6052172.1"/>
    </source>
</evidence>
<reference evidence="3 4" key="1">
    <citation type="submission" date="2020-08" db="EMBL/GenBank/DDBJ databases">
        <title>Genomic Encyclopedia of Type Strains, Phase IV (KMG-IV): sequencing the most valuable type-strain genomes for metagenomic binning, comparative biology and taxonomic classification.</title>
        <authorList>
            <person name="Goeker M."/>
        </authorList>
    </citation>
    <scope>NUCLEOTIDE SEQUENCE [LARGE SCALE GENOMIC DNA]</scope>
    <source>
        <strain evidence="3 4">DSM 23562</strain>
    </source>
</reference>
<proteinExistence type="predicted"/>
<dbReference type="Proteomes" id="UP000520814">
    <property type="component" value="Unassembled WGS sequence"/>
</dbReference>
<dbReference type="Gene3D" id="2.40.160.10">
    <property type="entry name" value="Porin"/>
    <property type="match status" value="1"/>
</dbReference>
<dbReference type="PANTHER" id="PTHR43308">
    <property type="entry name" value="OUTER MEMBRANE PROTEIN ALPHA-RELATED"/>
    <property type="match status" value="1"/>
</dbReference>
<dbReference type="PANTHER" id="PTHR43308:SF1">
    <property type="entry name" value="OUTER MEMBRANE PROTEIN ALPHA"/>
    <property type="match status" value="1"/>
</dbReference>
<dbReference type="Pfam" id="PF00395">
    <property type="entry name" value="SLH"/>
    <property type="match status" value="1"/>
</dbReference>
<dbReference type="EMBL" id="JACHGW010000004">
    <property type="protein sequence ID" value="MBB6052172.1"/>
    <property type="molecule type" value="Genomic_DNA"/>
</dbReference>
<sequence>MKNSLNRMVGLAALLALPAAGFAQQAPDDVPATHWAYPAVQDLISKGLIQNFPNGKYLGERTLTRYEMASLVKRMLDYLAKTQVKVIEAPKVNPPKVAAPKPTTPKAPTATKAEVDALKLSVDALKEVQLSSDEVAELRKLIKEFLPELLVMNTNFKALQDKFDALDTKMVDFEQDIKDMKILGAAHQAQLNILNAKKADGYIQARYSRRGTEDPLRAPENVAQDTTRGNGGDRDTFHVRRARLNFRGDLVNAQGQPTRGGYRIQLDARTAPTAGAQELTVKEAYVIVKNFPFQLKNPGVTPWFQADMWLGQGVTPFGHYLPYSSSDRSAPERYIAFSDAGPGLFVNQDYDKGASLKGKLFNAYEFHMGLFNGNGVVSNDLGRKKDFIGQIGKQVTPGWRVGVSAYDGDGSTFGTEVAANGYIGLVGTETPTTASDGTKLNASNNPVVLSTRERRRHLFGFDTQYAVGSSSELKFEYVKGHGGQVGSNQTVVPKEFYAYVDNAEVEGWYVEMNRHFGTVVVEPGKPTLPKLKVVTAYEYYNRNANPAKTGAFSQINLGTAAAPNIQGVSKSMFEESRIHAGLLYQVDAVTRLRLWYEDPIHNPALPGKPDFQNHTPFYTFEVQVKF</sequence>
<dbReference type="InterPro" id="IPR001119">
    <property type="entry name" value="SLH_dom"/>
</dbReference>
<organism evidence="3 4">
    <name type="scientific">Armatimonas rosea</name>
    <dbReference type="NCBI Taxonomy" id="685828"/>
    <lineage>
        <taxon>Bacteria</taxon>
        <taxon>Bacillati</taxon>
        <taxon>Armatimonadota</taxon>
        <taxon>Armatimonadia</taxon>
        <taxon>Armatimonadales</taxon>
        <taxon>Armatimonadaceae</taxon>
        <taxon>Armatimonas</taxon>
    </lineage>
</organism>
<gene>
    <name evidence="3" type="ORF">HNQ39_003993</name>
</gene>
<evidence type="ECO:0000313" key="4">
    <source>
        <dbReference type="Proteomes" id="UP000520814"/>
    </source>
</evidence>
<evidence type="ECO:0000256" key="1">
    <source>
        <dbReference type="SAM" id="SignalP"/>
    </source>
</evidence>
<comment type="caution">
    <text evidence="3">The sequence shown here is derived from an EMBL/GenBank/DDBJ whole genome shotgun (WGS) entry which is preliminary data.</text>
</comment>
<dbReference type="PROSITE" id="PS51272">
    <property type="entry name" value="SLH"/>
    <property type="match status" value="1"/>
</dbReference>
<keyword evidence="4" id="KW-1185">Reference proteome</keyword>